<comment type="caution">
    <text evidence="1">The sequence shown here is derived from an EMBL/GenBank/DDBJ whole genome shotgun (WGS) entry which is preliminary data.</text>
</comment>
<accession>A0A0F9V6M0</accession>
<organism evidence="1">
    <name type="scientific">marine sediment metagenome</name>
    <dbReference type="NCBI Taxonomy" id="412755"/>
    <lineage>
        <taxon>unclassified sequences</taxon>
        <taxon>metagenomes</taxon>
        <taxon>ecological metagenomes</taxon>
    </lineage>
</organism>
<sequence length="132" mass="15003">MTRTRYPTGPVEMTPSLRRMIAILDERLERGHSSVVFYPSGRRRCPLPAPAAVAPPPEKRPDPRRTAVRIQLEDFFARASVRRGYLVRELADELDDRADAVSMALGNMKRTGLVRNERLAGGSRRLWYAVRS</sequence>
<protein>
    <submittedName>
        <fullName evidence="1">Uncharacterized protein</fullName>
    </submittedName>
</protein>
<gene>
    <name evidence="1" type="ORF">LCGC14_0443620</name>
</gene>
<dbReference type="AlphaFoldDB" id="A0A0F9V6M0"/>
<proteinExistence type="predicted"/>
<reference evidence="1" key="1">
    <citation type="journal article" date="2015" name="Nature">
        <title>Complex archaea that bridge the gap between prokaryotes and eukaryotes.</title>
        <authorList>
            <person name="Spang A."/>
            <person name="Saw J.H."/>
            <person name="Jorgensen S.L."/>
            <person name="Zaremba-Niedzwiedzka K."/>
            <person name="Martijn J."/>
            <person name="Lind A.E."/>
            <person name="van Eijk R."/>
            <person name="Schleper C."/>
            <person name="Guy L."/>
            <person name="Ettema T.J."/>
        </authorList>
    </citation>
    <scope>NUCLEOTIDE SEQUENCE</scope>
</reference>
<name>A0A0F9V6M0_9ZZZZ</name>
<evidence type="ECO:0000313" key="1">
    <source>
        <dbReference type="EMBL" id="KKN69186.1"/>
    </source>
</evidence>
<dbReference type="EMBL" id="LAZR01000431">
    <property type="protein sequence ID" value="KKN69186.1"/>
    <property type="molecule type" value="Genomic_DNA"/>
</dbReference>